<dbReference type="EMBL" id="JACHIN010000014">
    <property type="protein sequence ID" value="MBB5082748.1"/>
    <property type="molecule type" value="Genomic_DNA"/>
</dbReference>
<accession>A0A7W8EKV7</accession>
<evidence type="ECO:0000259" key="1">
    <source>
        <dbReference type="Pfam" id="PF08044"/>
    </source>
</evidence>
<dbReference type="PANTHER" id="PTHR40763">
    <property type="entry name" value="MEMBRANE PROTEIN-RELATED"/>
    <property type="match status" value="1"/>
</dbReference>
<keyword evidence="3" id="KW-1185">Reference proteome</keyword>
<evidence type="ECO:0000313" key="2">
    <source>
        <dbReference type="EMBL" id="MBB5082748.1"/>
    </source>
</evidence>
<sequence length="181" mass="20255">MLRVAVSEGRIDLEELNERLDRTYGARTLRELDEVVEDLPQAGPPPTALLPATVAAAAPLPAHPGDVLELHTRSGKIRQDGRWVVPPLITTKAHRFGTVRVDFTRAECAYREVTVDVQITSWFGDVVIVAPYDWWVQDDAVTRRLLGAVHNRPIVSPTQAAVVVRLTGYVQTGDVWVRYRR</sequence>
<comment type="caution">
    <text evidence="2">The sequence shown here is derived from an EMBL/GenBank/DDBJ whole genome shotgun (WGS) entry which is preliminary data.</text>
</comment>
<dbReference type="Proteomes" id="UP000568380">
    <property type="component" value="Unassembled WGS sequence"/>
</dbReference>
<gene>
    <name evidence="2" type="ORF">HNR40_008244</name>
</gene>
<dbReference type="AlphaFoldDB" id="A0A7W8EKV7"/>
<dbReference type="PANTHER" id="PTHR40763:SF5">
    <property type="entry name" value="MEMBRANE PROTEIN"/>
    <property type="match status" value="1"/>
</dbReference>
<protein>
    <recommendedName>
        <fullName evidence="1">DUF1707 domain-containing protein</fullName>
    </recommendedName>
</protein>
<evidence type="ECO:0000313" key="3">
    <source>
        <dbReference type="Proteomes" id="UP000568380"/>
    </source>
</evidence>
<dbReference type="InterPro" id="IPR012551">
    <property type="entry name" value="DUF1707_SHOCT-like"/>
</dbReference>
<organism evidence="2 3">
    <name type="scientific">Nonomuraea endophytica</name>
    <dbReference type="NCBI Taxonomy" id="714136"/>
    <lineage>
        <taxon>Bacteria</taxon>
        <taxon>Bacillati</taxon>
        <taxon>Actinomycetota</taxon>
        <taxon>Actinomycetes</taxon>
        <taxon>Streptosporangiales</taxon>
        <taxon>Streptosporangiaceae</taxon>
        <taxon>Nonomuraea</taxon>
    </lineage>
</organism>
<dbReference type="Pfam" id="PF08044">
    <property type="entry name" value="DUF1707"/>
    <property type="match status" value="1"/>
</dbReference>
<name>A0A7W8EKV7_9ACTN</name>
<feature type="domain" description="DUF1707" evidence="1">
    <location>
        <begin position="2"/>
        <end position="40"/>
    </location>
</feature>
<reference evidence="2 3" key="1">
    <citation type="submission" date="2020-08" db="EMBL/GenBank/DDBJ databases">
        <title>Genomic Encyclopedia of Type Strains, Phase IV (KMG-IV): sequencing the most valuable type-strain genomes for metagenomic binning, comparative biology and taxonomic classification.</title>
        <authorList>
            <person name="Goeker M."/>
        </authorList>
    </citation>
    <scope>NUCLEOTIDE SEQUENCE [LARGE SCALE GENOMIC DNA]</scope>
    <source>
        <strain evidence="2 3">DSM 45385</strain>
    </source>
</reference>
<proteinExistence type="predicted"/>